<dbReference type="OMA" id="FIMYSSH"/>
<evidence type="ECO:0000313" key="5">
    <source>
        <dbReference type="EMBL" id="PSS01528.1"/>
    </source>
</evidence>
<dbReference type="STRING" id="1590841.A0A2R6Q3S6"/>
<dbReference type="AlphaFoldDB" id="A0A2R6Q3S6"/>
<dbReference type="InParanoid" id="A0A2R6Q3S6"/>
<dbReference type="Gramene" id="PSS01528">
    <property type="protein sequence ID" value="PSS01528"/>
    <property type="gene ID" value="CEY00_Acc22885"/>
</dbReference>
<dbReference type="Pfam" id="PF14571">
    <property type="entry name" value="Di19_C"/>
    <property type="match status" value="1"/>
</dbReference>
<feature type="region of interest" description="Disordered" evidence="2">
    <location>
        <begin position="161"/>
        <end position="193"/>
    </location>
</feature>
<organism evidence="5 6">
    <name type="scientific">Actinidia chinensis var. chinensis</name>
    <name type="common">Chinese soft-hair kiwi</name>
    <dbReference type="NCBI Taxonomy" id="1590841"/>
    <lineage>
        <taxon>Eukaryota</taxon>
        <taxon>Viridiplantae</taxon>
        <taxon>Streptophyta</taxon>
        <taxon>Embryophyta</taxon>
        <taxon>Tracheophyta</taxon>
        <taxon>Spermatophyta</taxon>
        <taxon>Magnoliopsida</taxon>
        <taxon>eudicotyledons</taxon>
        <taxon>Gunneridae</taxon>
        <taxon>Pentapetalae</taxon>
        <taxon>asterids</taxon>
        <taxon>Ericales</taxon>
        <taxon>Actinidiaceae</taxon>
        <taxon>Actinidia</taxon>
    </lineage>
</organism>
<evidence type="ECO:0000313" key="6">
    <source>
        <dbReference type="Proteomes" id="UP000241394"/>
    </source>
</evidence>
<name>A0A2R6Q3S6_ACTCC</name>
<dbReference type="InterPro" id="IPR033347">
    <property type="entry name" value="Di19"/>
</dbReference>
<reference evidence="5 6" key="1">
    <citation type="submission" date="2017-07" db="EMBL/GenBank/DDBJ databases">
        <title>An improved, manually edited Actinidia chinensis var. chinensis (kiwifruit) genome highlights the challenges associated with draft genomes and gene prediction in plants.</title>
        <authorList>
            <person name="Pilkington S."/>
            <person name="Crowhurst R."/>
            <person name="Hilario E."/>
            <person name="Nardozza S."/>
            <person name="Fraser L."/>
            <person name="Peng Y."/>
            <person name="Gunaseelan K."/>
            <person name="Simpson R."/>
            <person name="Tahir J."/>
            <person name="Deroles S."/>
            <person name="Templeton K."/>
            <person name="Luo Z."/>
            <person name="Davy M."/>
            <person name="Cheng C."/>
            <person name="Mcneilage M."/>
            <person name="Scaglione D."/>
            <person name="Liu Y."/>
            <person name="Zhang Q."/>
            <person name="Datson P."/>
            <person name="De Silva N."/>
            <person name="Gardiner S."/>
            <person name="Bassett H."/>
            <person name="Chagne D."/>
            <person name="Mccallum J."/>
            <person name="Dzierzon H."/>
            <person name="Deng C."/>
            <person name="Wang Y.-Y."/>
            <person name="Barron N."/>
            <person name="Manako K."/>
            <person name="Bowen J."/>
            <person name="Foster T."/>
            <person name="Erridge Z."/>
            <person name="Tiffin H."/>
            <person name="Waite C."/>
            <person name="Davies K."/>
            <person name="Grierson E."/>
            <person name="Laing W."/>
            <person name="Kirk R."/>
            <person name="Chen X."/>
            <person name="Wood M."/>
            <person name="Montefiori M."/>
            <person name="Brummell D."/>
            <person name="Schwinn K."/>
            <person name="Catanach A."/>
            <person name="Fullerton C."/>
            <person name="Li D."/>
            <person name="Meiyalaghan S."/>
            <person name="Nieuwenhuizen N."/>
            <person name="Read N."/>
            <person name="Prakash R."/>
            <person name="Hunter D."/>
            <person name="Zhang H."/>
            <person name="Mckenzie M."/>
            <person name="Knabel M."/>
            <person name="Harris A."/>
            <person name="Allan A."/>
            <person name="Chen A."/>
            <person name="Janssen B."/>
            <person name="Plunkett B."/>
            <person name="Dwamena C."/>
            <person name="Voogd C."/>
            <person name="Leif D."/>
            <person name="Lafferty D."/>
            <person name="Souleyre E."/>
            <person name="Varkonyi-Gasic E."/>
            <person name="Gambi F."/>
            <person name="Hanley J."/>
            <person name="Yao J.-L."/>
            <person name="Cheung J."/>
            <person name="David K."/>
            <person name="Warren B."/>
            <person name="Marsh K."/>
            <person name="Snowden K."/>
            <person name="Lin-Wang K."/>
            <person name="Brian L."/>
            <person name="Martinez-Sanchez M."/>
            <person name="Wang M."/>
            <person name="Ileperuma N."/>
            <person name="Macnee N."/>
            <person name="Campin R."/>
            <person name="Mcatee P."/>
            <person name="Drummond R."/>
            <person name="Espley R."/>
            <person name="Ireland H."/>
            <person name="Wu R."/>
            <person name="Atkinson R."/>
            <person name="Karunairetnam S."/>
            <person name="Bulley S."/>
            <person name="Chunkath S."/>
            <person name="Hanley Z."/>
            <person name="Storey R."/>
            <person name="Thrimawithana A."/>
            <person name="Thomson S."/>
            <person name="David C."/>
            <person name="Testolin R."/>
        </authorList>
    </citation>
    <scope>NUCLEOTIDE SEQUENCE [LARGE SCALE GENOMIC DNA]</scope>
    <source>
        <strain evidence="6">cv. Red5</strain>
        <tissue evidence="5">Young leaf</tissue>
    </source>
</reference>
<feature type="domain" description="Di19 zinc-binding" evidence="3">
    <location>
        <begin position="35"/>
        <end position="87"/>
    </location>
</feature>
<dbReference type="InterPro" id="IPR027935">
    <property type="entry name" value="Di19_C"/>
</dbReference>
<evidence type="ECO:0000259" key="4">
    <source>
        <dbReference type="Pfam" id="PF14571"/>
    </source>
</evidence>
<dbReference type="FunCoup" id="A0A2R6Q3S6">
    <property type="interactions" value="712"/>
</dbReference>
<dbReference type="OrthoDB" id="6270329at2759"/>
<dbReference type="Pfam" id="PF05605">
    <property type="entry name" value="zf-Di19"/>
    <property type="match status" value="1"/>
</dbReference>
<evidence type="ECO:0000256" key="1">
    <source>
        <dbReference type="ARBA" id="ARBA00007109"/>
    </source>
</evidence>
<feature type="domain" description="Di19 C-terminal" evidence="4">
    <location>
        <begin position="107"/>
        <end position="208"/>
    </location>
</feature>
<comment type="similarity">
    <text evidence="1">Belongs to the Di19 family.</text>
</comment>
<evidence type="ECO:0000256" key="2">
    <source>
        <dbReference type="SAM" id="MobiDB-lite"/>
    </source>
</evidence>
<proteinExistence type="inferred from homology"/>
<feature type="region of interest" description="Disordered" evidence="2">
    <location>
        <begin position="1"/>
        <end position="31"/>
    </location>
</feature>
<protein>
    <submittedName>
        <fullName evidence="5">Protein DEHYDRATION-INDUCED 19 like</fullName>
    </submittedName>
</protein>
<gene>
    <name evidence="5" type="ORF">CEY00_Acc22885</name>
</gene>
<keyword evidence="6" id="KW-1185">Reference proteome</keyword>
<evidence type="ECO:0000259" key="3">
    <source>
        <dbReference type="Pfam" id="PF05605"/>
    </source>
</evidence>
<accession>A0A2R6Q3S6</accession>
<comment type="caution">
    <text evidence="5">The sequence shown here is derived from an EMBL/GenBank/DDBJ whole genome shotgun (WGS) entry which is preliminary data.</text>
</comment>
<dbReference type="EMBL" id="NKQK01000020">
    <property type="protein sequence ID" value="PSS01528.1"/>
    <property type="molecule type" value="Genomic_DNA"/>
</dbReference>
<sequence length="214" mass="23979">MDSDPRITRLAAASRRHHSRSDREDIDGEDESRPEFLCPFCAEDFDVVGLCCHIDEEHAIQAKNGVCPICAKRVGMNLVSHITMQHGSLLKVQRKRRFRKYGSNSTLSMLKKELREGNLRSLFGGSQRLVSSSNTDPDPLLSSFMSNLRVVDELVGIKPHSTIEASSEKESGSEDSSQRNLQKSPLSDKDQEERAKRCEFVLGLLASTFLDDNL</sequence>
<dbReference type="PANTHER" id="PTHR31875">
    <property type="entry name" value="PROTEIN DEHYDRATION-INDUCED 19"/>
    <property type="match status" value="1"/>
</dbReference>
<dbReference type="Proteomes" id="UP000241394">
    <property type="component" value="Chromosome LG20"/>
</dbReference>
<dbReference type="InterPro" id="IPR008598">
    <property type="entry name" value="Di19_Zn-bd"/>
</dbReference>
<reference evidence="6" key="2">
    <citation type="journal article" date="2018" name="BMC Genomics">
        <title>A manually annotated Actinidia chinensis var. chinensis (kiwifruit) genome highlights the challenges associated with draft genomes and gene prediction in plants.</title>
        <authorList>
            <person name="Pilkington S.M."/>
            <person name="Crowhurst R."/>
            <person name="Hilario E."/>
            <person name="Nardozza S."/>
            <person name="Fraser L."/>
            <person name="Peng Y."/>
            <person name="Gunaseelan K."/>
            <person name="Simpson R."/>
            <person name="Tahir J."/>
            <person name="Deroles S.C."/>
            <person name="Templeton K."/>
            <person name="Luo Z."/>
            <person name="Davy M."/>
            <person name="Cheng C."/>
            <person name="McNeilage M."/>
            <person name="Scaglione D."/>
            <person name="Liu Y."/>
            <person name="Zhang Q."/>
            <person name="Datson P."/>
            <person name="De Silva N."/>
            <person name="Gardiner S.E."/>
            <person name="Bassett H."/>
            <person name="Chagne D."/>
            <person name="McCallum J."/>
            <person name="Dzierzon H."/>
            <person name="Deng C."/>
            <person name="Wang Y.Y."/>
            <person name="Barron L."/>
            <person name="Manako K."/>
            <person name="Bowen J."/>
            <person name="Foster T.M."/>
            <person name="Erridge Z.A."/>
            <person name="Tiffin H."/>
            <person name="Waite C.N."/>
            <person name="Davies K.M."/>
            <person name="Grierson E.P."/>
            <person name="Laing W.A."/>
            <person name="Kirk R."/>
            <person name="Chen X."/>
            <person name="Wood M."/>
            <person name="Montefiori M."/>
            <person name="Brummell D.A."/>
            <person name="Schwinn K.E."/>
            <person name="Catanach A."/>
            <person name="Fullerton C."/>
            <person name="Li D."/>
            <person name="Meiyalaghan S."/>
            <person name="Nieuwenhuizen N."/>
            <person name="Read N."/>
            <person name="Prakash R."/>
            <person name="Hunter D."/>
            <person name="Zhang H."/>
            <person name="McKenzie M."/>
            <person name="Knabel M."/>
            <person name="Harris A."/>
            <person name="Allan A.C."/>
            <person name="Gleave A."/>
            <person name="Chen A."/>
            <person name="Janssen B.J."/>
            <person name="Plunkett B."/>
            <person name="Ampomah-Dwamena C."/>
            <person name="Voogd C."/>
            <person name="Leif D."/>
            <person name="Lafferty D."/>
            <person name="Souleyre E.J.F."/>
            <person name="Varkonyi-Gasic E."/>
            <person name="Gambi F."/>
            <person name="Hanley J."/>
            <person name="Yao J.L."/>
            <person name="Cheung J."/>
            <person name="David K.M."/>
            <person name="Warren B."/>
            <person name="Marsh K."/>
            <person name="Snowden K.C."/>
            <person name="Lin-Wang K."/>
            <person name="Brian L."/>
            <person name="Martinez-Sanchez M."/>
            <person name="Wang M."/>
            <person name="Ileperuma N."/>
            <person name="Macnee N."/>
            <person name="Campin R."/>
            <person name="McAtee P."/>
            <person name="Drummond R.S.M."/>
            <person name="Espley R.V."/>
            <person name="Ireland H.S."/>
            <person name="Wu R."/>
            <person name="Atkinson R.G."/>
            <person name="Karunairetnam S."/>
            <person name="Bulley S."/>
            <person name="Chunkath S."/>
            <person name="Hanley Z."/>
            <person name="Storey R."/>
            <person name="Thrimawithana A.H."/>
            <person name="Thomson S."/>
            <person name="David C."/>
            <person name="Testolin R."/>
            <person name="Huang H."/>
            <person name="Hellens R.P."/>
            <person name="Schaffer R.J."/>
        </authorList>
    </citation>
    <scope>NUCLEOTIDE SEQUENCE [LARGE SCALE GENOMIC DNA]</scope>
    <source>
        <strain evidence="6">cv. Red5</strain>
    </source>
</reference>
<dbReference type="PANTHER" id="PTHR31875:SF6">
    <property type="entry name" value="PROTEIN DEHYDRATION-INDUCED 19"/>
    <property type="match status" value="1"/>
</dbReference>